<dbReference type="Pfam" id="PF05960">
    <property type="entry name" value="DUF885"/>
    <property type="match status" value="1"/>
</dbReference>
<dbReference type="PANTHER" id="PTHR33361:SF15">
    <property type="entry name" value="DUF885 FAMILY LIPOPROTEIN"/>
    <property type="match status" value="1"/>
</dbReference>
<evidence type="ECO:0000313" key="2">
    <source>
        <dbReference type="Proteomes" id="UP000503399"/>
    </source>
</evidence>
<gene>
    <name evidence="1" type="ORF">R50_1343</name>
</gene>
<reference evidence="1 2" key="1">
    <citation type="submission" date="2020-02" db="EMBL/GenBank/DDBJ databases">
        <authorList>
            <person name="Hogendoorn C."/>
        </authorList>
    </citation>
    <scope>NUCLEOTIDE SEQUENCE [LARGE SCALE GENOMIC DNA]</scope>
    <source>
        <strain evidence="1">R501</strain>
    </source>
</reference>
<accession>A0A6F8ZFT7</accession>
<dbReference type="InterPro" id="IPR010281">
    <property type="entry name" value="DUF885"/>
</dbReference>
<proteinExistence type="predicted"/>
<protein>
    <recommendedName>
        <fullName evidence="3">DUF885 domain-containing protein</fullName>
    </recommendedName>
</protein>
<keyword evidence="2" id="KW-1185">Reference proteome</keyword>
<sequence>MTRNRRFLAGLPADAALAAAARTVLETVWIRHPEEALALGIHDGDPVWPSVDAAGVSRDLRTLRGLRRRLEAFPPTADVRTLRRRLETEIDDLEAQRPFARDPGFYNALIAGTLLAEVRRPLPDPAARAGRLAAWLEGVPGLLGDARRALEDPPALLVDLARRQFADTLPWLTGELPTAWTAAPAPHRRRAEAAAAAAAEAYRAFLSFLEADLGPRARGPLAWGAGRLARRLAVTEDLAEPLEQLAARGWAELARLEAERERAVAQLVPGGDLDAARARLAAERPSPAGLPAAAAAAVERLQTFCRERRLLTLPPDPPPVVVESPGFLRAVTMASLDPPGPFEEGDPTAYFQVTLPDPGWDAGSTAAYLSGFSPWSLAVIAAHEAYPGHFVQLARLRRAGGSIRQAVWSWAFVEGWAHYTEELVREQGLGGSDPRLDLAWVLEALERVGRLLAAVHLHTGAWSPAETEAFFRQHCGLTAPAARRETWRGAQDPLYLVYTWGKLEILRLREQARQRQGAAFSLAAFHDTVLGTGAPSLPVLAALLESGGTAPGTDGEA</sequence>
<evidence type="ECO:0000313" key="1">
    <source>
        <dbReference type="EMBL" id="CAB1128849.1"/>
    </source>
</evidence>
<organism evidence="1 2">
    <name type="scientific">Candidatus Hydrogenisulfobacillus filiaventi</name>
    <dbReference type="NCBI Taxonomy" id="2707344"/>
    <lineage>
        <taxon>Bacteria</taxon>
        <taxon>Bacillati</taxon>
        <taxon>Bacillota</taxon>
        <taxon>Clostridia</taxon>
        <taxon>Eubacteriales</taxon>
        <taxon>Clostridiales Family XVII. Incertae Sedis</taxon>
        <taxon>Candidatus Hydrogenisulfobacillus</taxon>
    </lineage>
</organism>
<dbReference type="Proteomes" id="UP000503399">
    <property type="component" value="Chromosome"/>
</dbReference>
<dbReference type="KEGG" id="hfv:R50_1343"/>
<evidence type="ECO:0008006" key="3">
    <source>
        <dbReference type="Google" id="ProtNLM"/>
    </source>
</evidence>
<name>A0A6F8ZFT7_9FIRM</name>
<dbReference type="PANTHER" id="PTHR33361">
    <property type="entry name" value="GLR0591 PROTEIN"/>
    <property type="match status" value="1"/>
</dbReference>
<dbReference type="AlphaFoldDB" id="A0A6F8ZFT7"/>
<dbReference type="EMBL" id="LR778114">
    <property type="protein sequence ID" value="CAB1128849.1"/>
    <property type="molecule type" value="Genomic_DNA"/>
</dbReference>